<evidence type="ECO:0000313" key="2">
    <source>
        <dbReference type="EMBL" id="AAO16706.1"/>
    </source>
</evidence>
<evidence type="ECO:0000256" key="1">
    <source>
        <dbReference type="SAM" id="MobiDB-lite"/>
    </source>
</evidence>
<proteinExistence type="predicted"/>
<dbReference type="AlphaFoldDB" id="Q84YG2"/>
<dbReference type="EMBL" id="AY144442">
    <property type="protein sequence ID" value="AAO16706.1"/>
    <property type="molecule type" value="Genomic_DNA"/>
</dbReference>
<gene>
    <name evidence="2" type="primary">1A</name>
</gene>
<organism evidence="2">
    <name type="scientific">Sorghum bicolor</name>
    <name type="common">Sorghum</name>
    <name type="synonym">Sorghum vulgare</name>
    <dbReference type="NCBI Taxonomy" id="4558"/>
    <lineage>
        <taxon>Eukaryota</taxon>
        <taxon>Viridiplantae</taxon>
        <taxon>Streptophyta</taxon>
        <taxon>Embryophyta</taxon>
        <taxon>Tracheophyta</taxon>
        <taxon>Spermatophyta</taxon>
        <taxon>Magnoliopsida</taxon>
        <taxon>Liliopsida</taxon>
        <taxon>Poales</taxon>
        <taxon>Poaceae</taxon>
        <taxon>PACMAD clade</taxon>
        <taxon>Panicoideae</taxon>
        <taxon>Andropogonodae</taxon>
        <taxon>Andropogoneae</taxon>
        <taxon>Sorghinae</taxon>
        <taxon>Sorghum</taxon>
    </lineage>
</organism>
<feature type="region of interest" description="Disordered" evidence="1">
    <location>
        <begin position="48"/>
        <end position="78"/>
    </location>
</feature>
<sequence length="103" mass="10635">MEGSAFSRLVRRRCWNTTQENGRTGDGEMLNRTGTDIAVLDSSFGGCAGRRQTPARGGSGGSGGGAVTATQPAAEEGEADTLVGLVGCGREVSEELLRMLVES</sequence>
<reference evidence="2" key="2">
    <citation type="submission" date="2002-08" db="EMBL/GenBank/DDBJ databases">
        <title>Sequence and physical map analysis of Rp1 region of maize and sorghum.</title>
        <authorList>
            <person name="Ramakrishna W."/>
            <person name="Emberton J."/>
            <person name="SanMiguel P."/>
            <person name="Ogden M."/>
            <person name="Llaca V."/>
            <person name="Linton E."/>
            <person name="Messing J."/>
            <person name="Bennetzen J.L."/>
        </authorList>
    </citation>
    <scope>NUCLEOTIDE SEQUENCE</scope>
</reference>
<accession>Q84YG2</accession>
<feature type="compositionally biased region" description="Gly residues" evidence="1">
    <location>
        <begin position="57"/>
        <end position="66"/>
    </location>
</feature>
<name>Q84YG2_SORBI</name>
<protein>
    <submittedName>
        <fullName evidence="2">Uncharacterized protein 1A</fullName>
    </submittedName>
</protein>
<reference evidence="2" key="1">
    <citation type="journal article" date="2002" name="Plant Physiol.">
        <title>Comparative sequence analysis of the sorghum Rph region and the maize Rp1 resistance gene complex.</title>
        <authorList>
            <person name="Ramakrishna W."/>
            <person name="Emberton J."/>
            <person name="SanMiguel P."/>
            <person name="Ogden M."/>
            <person name="Llaca V."/>
            <person name="Messing J."/>
            <person name="Bennetzen J.L."/>
        </authorList>
    </citation>
    <scope>NUCLEOTIDE SEQUENCE</scope>
</reference>